<dbReference type="Ensembl" id="ENSLACT00000008470.1">
    <property type="protein sequence ID" value="ENSLACP00000008402.1"/>
    <property type="gene ID" value="ENSLACG00000007440.1"/>
</dbReference>
<reference evidence="2" key="1">
    <citation type="submission" date="2011-08" db="EMBL/GenBank/DDBJ databases">
        <title>The draft genome of Latimeria chalumnae.</title>
        <authorList>
            <person name="Di Palma F."/>
            <person name="Alfoldi J."/>
            <person name="Johnson J."/>
            <person name="Berlin A."/>
            <person name="Gnerre S."/>
            <person name="Jaffe D."/>
            <person name="MacCallum I."/>
            <person name="Young S."/>
            <person name="Walker B.J."/>
            <person name="Lander E."/>
            <person name="Lindblad-Toh K."/>
        </authorList>
    </citation>
    <scope>NUCLEOTIDE SEQUENCE [LARGE SCALE GENOMIC DNA]</scope>
    <source>
        <strain evidence="2">Wild caught</strain>
    </source>
</reference>
<accession>H3AFI1</accession>
<dbReference type="InParanoid" id="H3AFI1"/>
<dbReference type="HOGENOM" id="CLU_021316_3_1_1"/>
<name>H3AFI1_LATCH</name>
<dbReference type="Proteomes" id="UP000008672">
    <property type="component" value="Unassembled WGS sequence"/>
</dbReference>
<dbReference type="PANTHER" id="PTHR45913">
    <property type="entry name" value="EPM2A-INTERACTING PROTEIN 1"/>
    <property type="match status" value="1"/>
</dbReference>
<reference evidence="1" key="3">
    <citation type="submission" date="2025-09" db="UniProtKB">
        <authorList>
            <consortium name="Ensembl"/>
        </authorList>
    </citation>
    <scope>IDENTIFICATION</scope>
</reference>
<proteinExistence type="predicted"/>
<protein>
    <submittedName>
        <fullName evidence="1">Uncharacterized protein</fullName>
    </submittedName>
</protein>
<dbReference type="AlphaFoldDB" id="H3AFI1"/>
<dbReference type="eggNOG" id="ENOG502QS6T">
    <property type="taxonomic scope" value="Eukaryota"/>
</dbReference>
<sequence length="241" mass="26722">KFQDQWIEKYFVLEKDGKHLCLLFKQSIAVMKDYNVKCHYETRHAAYTEEKAGGESSQGMNNNAAIIFSKKKKSGEVSEVATRASLVAAHEIAKHGVEGVAIDIQSQLQDCAARFIIFSLARDDSADIEHTAQFLIFVRGVTEEFEIFEELLALTSLKDRTRGRDIFEAVCDETGRNGLHWPCLVGVTTDGATCMTGAVSGLVGLMKKRGKEMGCSEIINYHCIIHQEATVLSVINLKGVM</sequence>
<reference evidence="1" key="2">
    <citation type="submission" date="2025-08" db="UniProtKB">
        <authorList>
            <consortium name="Ensembl"/>
        </authorList>
    </citation>
    <scope>IDENTIFICATION</scope>
</reference>
<dbReference type="STRING" id="7897.ENSLACP00000008402"/>
<organism evidence="1 2">
    <name type="scientific">Latimeria chalumnae</name>
    <name type="common">Coelacanth</name>
    <dbReference type="NCBI Taxonomy" id="7897"/>
    <lineage>
        <taxon>Eukaryota</taxon>
        <taxon>Metazoa</taxon>
        <taxon>Chordata</taxon>
        <taxon>Craniata</taxon>
        <taxon>Vertebrata</taxon>
        <taxon>Euteleostomi</taxon>
        <taxon>Coelacanthiformes</taxon>
        <taxon>Coelacanthidae</taxon>
        <taxon>Latimeria</taxon>
    </lineage>
</organism>
<dbReference type="EMBL" id="AFYH01118227">
    <property type="status" value="NOT_ANNOTATED_CDS"/>
    <property type="molecule type" value="Genomic_DNA"/>
</dbReference>
<keyword evidence="2" id="KW-1185">Reference proteome</keyword>
<evidence type="ECO:0000313" key="2">
    <source>
        <dbReference type="Proteomes" id="UP000008672"/>
    </source>
</evidence>
<dbReference type="GeneTree" id="ENSGT00950000182812"/>
<dbReference type="PANTHER" id="PTHR45913:SF5">
    <property type="entry name" value="GENERAL TRANSCRIPTION FACTOR II-I REPEAT DOMAIN-CONTAINING PROTEIN 2A-LIKE PROTEIN"/>
    <property type="match status" value="1"/>
</dbReference>
<dbReference type="Bgee" id="ENSLACG00000007440">
    <property type="expression patterns" value="Expressed in muscle tissue"/>
</dbReference>
<evidence type="ECO:0000313" key="1">
    <source>
        <dbReference type="Ensembl" id="ENSLACP00000008402.1"/>
    </source>
</evidence>